<feature type="transmembrane region" description="Helical" evidence="6">
    <location>
        <begin position="62"/>
        <end position="86"/>
    </location>
</feature>
<evidence type="ECO:0000313" key="7">
    <source>
        <dbReference type="EMBL" id="CAG9335058.1"/>
    </source>
</evidence>
<comment type="similarity">
    <text evidence="2">Belongs to the multi antimicrobial extrusion (MATE) (TC 2.A.66.1) family.</text>
</comment>
<dbReference type="GO" id="GO:0015297">
    <property type="term" value="F:antiporter activity"/>
    <property type="evidence" value="ECO:0007669"/>
    <property type="project" value="InterPro"/>
</dbReference>
<dbReference type="GO" id="GO:1990961">
    <property type="term" value="P:xenobiotic detoxification by transmembrane export across the plasma membrane"/>
    <property type="evidence" value="ECO:0007669"/>
    <property type="project" value="InterPro"/>
</dbReference>
<evidence type="ECO:0000313" key="8">
    <source>
        <dbReference type="Proteomes" id="UP001162131"/>
    </source>
</evidence>
<feature type="transmembrane region" description="Helical" evidence="6">
    <location>
        <begin position="320"/>
        <end position="345"/>
    </location>
</feature>
<evidence type="ECO:0000256" key="5">
    <source>
        <dbReference type="ARBA" id="ARBA00023136"/>
    </source>
</evidence>
<dbReference type="GO" id="GO:0016020">
    <property type="term" value="C:membrane"/>
    <property type="evidence" value="ECO:0007669"/>
    <property type="project" value="UniProtKB-SubCell"/>
</dbReference>
<evidence type="ECO:0008006" key="9">
    <source>
        <dbReference type="Google" id="ProtNLM"/>
    </source>
</evidence>
<keyword evidence="4 6" id="KW-1133">Transmembrane helix</keyword>
<evidence type="ECO:0000256" key="4">
    <source>
        <dbReference type="ARBA" id="ARBA00022989"/>
    </source>
</evidence>
<feature type="transmembrane region" description="Helical" evidence="6">
    <location>
        <begin position="21"/>
        <end position="42"/>
    </location>
</feature>
<evidence type="ECO:0000256" key="2">
    <source>
        <dbReference type="ARBA" id="ARBA00010199"/>
    </source>
</evidence>
<dbReference type="AlphaFoldDB" id="A0AAU9KDT9"/>
<feature type="transmembrane region" description="Helical" evidence="6">
    <location>
        <begin position="282"/>
        <end position="308"/>
    </location>
</feature>
<keyword evidence="3 6" id="KW-0812">Transmembrane</keyword>
<proteinExistence type="inferred from homology"/>
<organism evidence="7 8">
    <name type="scientific">Blepharisma stoltei</name>
    <dbReference type="NCBI Taxonomy" id="1481888"/>
    <lineage>
        <taxon>Eukaryota</taxon>
        <taxon>Sar</taxon>
        <taxon>Alveolata</taxon>
        <taxon>Ciliophora</taxon>
        <taxon>Postciliodesmatophora</taxon>
        <taxon>Heterotrichea</taxon>
        <taxon>Heterotrichida</taxon>
        <taxon>Blepharismidae</taxon>
        <taxon>Blepharisma</taxon>
    </lineage>
</organism>
<feature type="transmembrane region" description="Helical" evidence="6">
    <location>
        <begin position="425"/>
        <end position="446"/>
    </location>
</feature>
<dbReference type="EMBL" id="CAJZBQ010000060">
    <property type="protein sequence ID" value="CAG9335058.1"/>
    <property type="molecule type" value="Genomic_DNA"/>
</dbReference>
<dbReference type="InterPro" id="IPR002528">
    <property type="entry name" value="MATE_fam"/>
</dbReference>
<keyword evidence="5 6" id="KW-0472">Membrane</keyword>
<feature type="transmembrane region" description="Helical" evidence="6">
    <location>
        <begin position="144"/>
        <end position="161"/>
    </location>
</feature>
<comment type="caution">
    <text evidence="7">The sequence shown here is derived from an EMBL/GenBank/DDBJ whole genome shotgun (WGS) entry which is preliminary data.</text>
</comment>
<comment type="subcellular location">
    <subcellularLocation>
        <location evidence="1">Membrane</location>
        <topology evidence="1">Multi-pass membrane protein</topology>
    </subcellularLocation>
</comment>
<dbReference type="Pfam" id="PF01554">
    <property type="entry name" value="MatE"/>
    <property type="match status" value="2"/>
</dbReference>
<sequence length="461" mass="51727">MEPRRNEPLIDKRSDFSFCKAVYHLGSLSLPVVVSQFLNVVIKLTSFLYVGNIDKYRFAGMGLGYSWIVIIGVSLSMGLSGGLDTLCAQAFGRKQYHLVGIWFQRGLSVMAIAYFTSLLFWFNSETWFVFIGVDPRIAKYASNYIKYYIPAIGLLMFSESYRRYLQAQGHFWPGFIAYLIASMSHIFSGYLFIVYFELYEVGAAIATNMTYSILVIVLFTVVRVKKLDKKCRTGIDFSNYFENIKVFLKYAIPTLINVLIPTVFYEFALYQATLLGHDYQAAHIIIVSADGFFYMLPVGLSITMASVVGRAIGESKPKKALLFVKASFIILLVIMLPISTATIIFGFPWSEIFTKDENVIDITSSISYIVGVYIFLSACSCTIVGILRGLAKQSKVVGVFVVGYYCIGSPLGYVLAFFGDLGLHGVWTGLFIGDFTSLCLLVWILFRTRWESAKDAVEAKV</sequence>
<reference evidence="7" key="1">
    <citation type="submission" date="2021-09" db="EMBL/GenBank/DDBJ databases">
        <authorList>
            <consortium name="AG Swart"/>
            <person name="Singh M."/>
            <person name="Singh A."/>
            <person name="Seah K."/>
            <person name="Emmerich C."/>
        </authorList>
    </citation>
    <scope>NUCLEOTIDE SEQUENCE</scope>
    <source>
        <strain evidence="7">ATCC30299</strain>
    </source>
</reference>
<dbReference type="Proteomes" id="UP001162131">
    <property type="component" value="Unassembled WGS sequence"/>
</dbReference>
<dbReference type="PANTHER" id="PTHR11206">
    <property type="entry name" value="MULTIDRUG RESISTANCE PROTEIN"/>
    <property type="match status" value="1"/>
</dbReference>
<evidence type="ECO:0000256" key="3">
    <source>
        <dbReference type="ARBA" id="ARBA00022692"/>
    </source>
</evidence>
<feature type="transmembrane region" description="Helical" evidence="6">
    <location>
        <begin position="365"/>
        <end position="387"/>
    </location>
</feature>
<evidence type="ECO:0000256" key="6">
    <source>
        <dbReference type="SAM" id="Phobius"/>
    </source>
</evidence>
<dbReference type="NCBIfam" id="TIGR00797">
    <property type="entry name" value="matE"/>
    <property type="match status" value="1"/>
</dbReference>
<keyword evidence="8" id="KW-1185">Reference proteome</keyword>
<protein>
    <recommendedName>
        <fullName evidence="9">MATE efflux family protein</fullName>
    </recommendedName>
</protein>
<feature type="transmembrane region" description="Helical" evidence="6">
    <location>
        <begin position="173"/>
        <end position="195"/>
    </location>
</feature>
<feature type="transmembrane region" description="Helical" evidence="6">
    <location>
        <begin position="107"/>
        <end position="124"/>
    </location>
</feature>
<feature type="transmembrane region" description="Helical" evidence="6">
    <location>
        <begin position="201"/>
        <end position="222"/>
    </location>
</feature>
<name>A0AAU9KDT9_9CILI</name>
<dbReference type="GO" id="GO:0042910">
    <property type="term" value="F:xenobiotic transmembrane transporter activity"/>
    <property type="evidence" value="ECO:0007669"/>
    <property type="project" value="InterPro"/>
</dbReference>
<dbReference type="InterPro" id="IPR045069">
    <property type="entry name" value="MATE_euk"/>
</dbReference>
<feature type="transmembrane region" description="Helical" evidence="6">
    <location>
        <begin position="399"/>
        <end position="419"/>
    </location>
</feature>
<evidence type="ECO:0000256" key="1">
    <source>
        <dbReference type="ARBA" id="ARBA00004141"/>
    </source>
</evidence>
<dbReference type="CDD" id="cd13132">
    <property type="entry name" value="MATE_eukaryotic"/>
    <property type="match status" value="1"/>
</dbReference>
<gene>
    <name evidence="7" type="ORF">BSTOLATCC_MIC62637</name>
</gene>
<accession>A0AAU9KDT9</accession>
<feature type="transmembrane region" description="Helical" evidence="6">
    <location>
        <begin position="250"/>
        <end position="270"/>
    </location>
</feature>